<evidence type="ECO:0008006" key="3">
    <source>
        <dbReference type="Google" id="ProtNLM"/>
    </source>
</evidence>
<dbReference type="Pfam" id="PF13267">
    <property type="entry name" value="DUF4058"/>
    <property type="match status" value="1"/>
</dbReference>
<accession>A0ABX1VFH4</accession>
<evidence type="ECO:0000313" key="2">
    <source>
        <dbReference type="Proteomes" id="UP000609651"/>
    </source>
</evidence>
<dbReference type="RefSeq" id="WP_171187772.1">
    <property type="nucleotide sequence ID" value="NZ_WTPX01000087.1"/>
</dbReference>
<proteinExistence type="predicted"/>
<dbReference type="Proteomes" id="UP000609651">
    <property type="component" value="Unassembled WGS sequence"/>
</dbReference>
<keyword evidence="2" id="KW-1185">Reference proteome</keyword>
<reference evidence="1 2" key="1">
    <citation type="journal article" date="2020" name="Syst. Appl. Microbiol.">
        <title>Alienimonas chondri sp. nov., a novel planctomycete isolated from the biofilm of the red alga Chondrus crispus.</title>
        <authorList>
            <person name="Vitorino I."/>
            <person name="Albuquerque L."/>
            <person name="Wiegand S."/>
            <person name="Kallscheuer N."/>
            <person name="da Costa M.S."/>
            <person name="Lobo-da-Cunha A."/>
            <person name="Jogler C."/>
            <person name="Lage O.M."/>
        </authorList>
    </citation>
    <scope>NUCLEOTIDE SEQUENCE [LARGE SCALE GENOMIC DNA]</scope>
    <source>
        <strain evidence="1 2">LzC2</strain>
    </source>
</reference>
<gene>
    <name evidence="1" type="ORF">LzC2_26990</name>
</gene>
<name>A0ABX1VFH4_9PLAN</name>
<sequence>MPVHDFTRLPGDAFRGFHNAWLTRLYDALNDGVMPEGYYAMLESETGEVVPDLLALHAPTSTGGPSAGLAVATAPPPVAERREYRGAVRTRTPRKYLAVRRNEGGRLVALIEIVSRANKDRPASVAQFVGKVVSAVEAGVHVLVIDLYPPTASAPDGLPAEIGAEWSDVYQLDPATPLTLASYVADDPPVAYLQPLAVGDDLPDMPLFLDPGHYVTVPLGATYAENVARFPPPLRRTLEG</sequence>
<evidence type="ECO:0000313" key="1">
    <source>
        <dbReference type="EMBL" id="NNJ26610.1"/>
    </source>
</evidence>
<comment type="caution">
    <text evidence="1">The sequence shown here is derived from an EMBL/GenBank/DDBJ whole genome shotgun (WGS) entry which is preliminary data.</text>
</comment>
<dbReference type="EMBL" id="WTPX01000087">
    <property type="protein sequence ID" value="NNJ26610.1"/>
    <property type="molecule type" value="Genomic_DNA"/>
</dbReference>
<protein>
    <recommendedName>
        <fullName evidence="3">DUF4058 family protein</fullName>
    </recommendedName>
</protein>
<dbReference type="InterPro" id="IPR025132">
    <property type="entry name" value="DUF4058"/>
</dbReference>
<organism evidence="1 2">
    <name type="scientific">Alienimonas chondri</name>
    <dbReference type="NCBI Taxonomy" id="2681879"/>
    <lineage>
        <taxon>Bacteria</taxon>
        <taxon>Pseudomonadati</taxon>
        <taxon>Planctomycetota</taxon>
        <taxon>Planctomycetia</taxon>
        <taxon>Planctomycetales</taxon>
        <taxon>Planctomycetaceae</taxon>
        <taxon>Alienimonas</taxon>
    </lineage>
</organism>